<feature type="domain" description="Secretion system C-terminal sorting" evidence="3">
    <location>
        <begin position="446"/>
        <end position="513"/>
    </location>
</feature>
<name>A0A4P6Y831_9FLAO</name>
<dbReference type="Gene3D" id="2.60.40.3620">
    <property type="match status" value="2"/>
</dbReference>
<evidence type="ECO:0000313" key="4">
    <source>
        <dbReference type="EMBL" id="QBN18919.1"/>
    </source>
</evidence>
<dbReference type="InterPro" id="IPR026444">
    <property type="entry name" value="Secre_tail"/>
</dbReference>
<evidence type="ECO:0000256" key="2">
    <source>
        <dbReference type="SAM" id="SignalP"/>
    </source>
</evidence>
<gene>
    <name evidence="4" type="ORF">E1750_08910</name>
</gene>
<dbReference type="NCBIfam" id="TIGR04183">
    <property type="entry name" value="Por_Secre_tail"/>
    <property type="match status" value="1"/>
</dbReference>
<accession>A0A4P6Y831</accession>
<evidence type="ECO:0000259" key="3">
    <source>
        <dbReference type="Pfam" id="PF18962"/>
    </source>
</evidence>
<protein>
    <submittedName>
        <fullName evidence="4">T9SS type A sorting domain-containing protein</fullName>
    </submittedName>
</protein>
<dbReference type="EMBL" id="CP037933">
    <property type="protein sequence ID" value="QBN18919.1"/>
    <property type="molecule type" value="Genomic_DNA"/>
</dbReference>
<evidence type="ECO:0000256" key="1">
    <source>
        <dbReference type="ARBA" id="ARBA00022729"/>
    </source>
</evidence>
<feature type="signal peptide" evidence="2">
    <location>
        <begin position="1"/>
        <end position="20"/>
    </location>
</feature>
<proteinExistence type="predicted"/>
<dbReference type="KEGG" id="fnk:E1750_08910"/>
<dbReference type="Pfam" id="PF18962">
    <property type="entry name" value="Por_Secre_tail"/>
    <property type="match status" value="1"/>
</dbReference>
<keyword evidence="1 2" id="KW-0732">Signal</keyword>
<evidence type="ECO:0000313" key="5">
    <source>
        <dbReference type="Proteomes" id="UP000291124"/>
    </source>
</evidence>
<dbReference type="OrthoDB" id="975117at2"/>
<reference evidence="5" key="1">
    <citation type="submission" date="2019-03" db="EMBL/GenBank/DDBJ databases">
        <title>Flavobacterium sp.</title>
        <authorList>
            <person name="Kim H."/>
        </authorList>
    </citation>
    <scope>NUCLEOTIDE SEQUENCE [LARGE SCALE GENOMIC DNA]</scope>
    <source>
        <strain evidence="5">GS13</strain>
    </source>
</reference>
<organism evidence="4 5">
    <name type="scientific">Flavobacterium nackdongense</name>
    <dbReference type="NCBI Taxonomy" id="2547394"/>
    <lineage>
        <taxon>Bacteria</taxon>
        <taxon>Pseudomonadati</taxon>
        <taxon>Bacteroidota</taxon>
        <taxon>Flavobacteriia</taxon>
        <taxon>Flavobacteriales</taxon>
        <taxon>Flavobacteriaceae</taxon>
        <taxon>Flavobacterium</taxon>
    </lineage>
</organism>
<dbReference type="AlphaFoldDB" id="A0A4P6Y831"/>
<dbReference type="Proteomes" id="UP000291124">
    <property type="component" value="Chromosome"/>
</dbReference>
<dbReference type="RefSeq" id="WP_133276441.1">
    <property type="nucleotide sequence ID" value="NZ_CP037933.1"/>
</dbReference>
<keyword evidence="5" id="KW-1185">Reference proteome</keyword>
<feature type="chain" id="PRO_5020842930" evidence="2">
    <location>
        <begin position="21"/>
        <end position="516"/>
    </location>
</feature>
<sequence length="516" mass="53558">MKTKLFSFLMFLLAFTATNAQINSVAIVGEGVEANGWPGQANNPGPIDKHQLTKVVGTTDVWQITNFKLVGGSVKFRANNSWDAAPNGGNWGKPLTGSAFPIGVGAENSGGSQNIPAVAGTYDITFNSTTGNYNFSGGPAIAVVKLLGTATTPATGITMDTADGITYTLGTTTLLAGNAQFSVDGVIVGATAFPSGTATGVPTDFIPVVAGKYTSVTFNKDSGAYTFVAAPVFNSLAIVGDGAGGWPGDPGVPNPDANVLTTTDGINYVIKNVALTVGGIKFRQNNNWTDTNWTGNAFPIGVLQVPGGNIAVNTAGNYDCFVNVVSGVYRFSLVSQPPVSLVGPGAGGWPGGTTPYPDTNVMTTTDGENYTLNNLVLTDGPIKFRQDYAWTTSWGGTAFPTGTPSGDNLSATAGTWNVTFKRSTGAYTFTSSLGVNKFDAASFKAYPNPTRSSWNIVSGNEDITSVRVFDVLGKAVYTKFGADKEVNVNASELSKGVYFAKVATANGESTLKLVKE</sequence>